<name>D7FN89_ECTSI</name>
<evidence type="ECO:0000256" key="1">
    <source>
        <dbReference type="SAM" id="MobiDB-lite"/>
    </source>
</evidence>
<reference evidence="2 3" key="1">
    <citation type="journal article" date="2010" name="Nature">
        <title>The Ectocarpus genome and the independent evolution of multicellularity in brown algae.</title>
        <authorList>
            <person name="Cock J.M."/>
            <person name="Sterck L."/>
            <person name="Rouze P."/>
            <person name="Scornet D."/>
            <person name="Allen A.E."/>
            <person name="Amoutzias G."/>
            <person name="Anthouard V."/>
            <person name="Artiguenave F."/>
            <person name="Aury J.M."/>
            <person name="Badger J.H."/>
            <person name="Beszteri B."/>
            <person name="Billiau K."/>
            <person name="Bonnet E."/>
            <person name="Bothwell J.H."/>
            <person name="Bowler C."/>
            <person name="Boyen C."/>
            <person name="Brownlee C."/>
            <person name="Carrano C.J."/>
            <person name="Charrier B."/>
            <person name="Cho G.Y."/>
            <person name="Coelho S.M."/>
            <person name="Collen J."/>
            <person name="Corre E."/>
            <person name="Da Silva C."/>
            <person name="Delage L."/>
            <person name="Delaroque N."/>
            <person name="Dittami S.M."/>
            <person name="Doulbeau S."/>
            <person name="Elias M."/>
            <person name="Farnham G."/>
            <person name="Gachon C.M."/>
            <person name="Gschloessl B."/>
            <person name="Heesch S."/>
            <person name="Jabbari K."/>
            <person name="Jubin C."/>
            <person name="Kawai H."/>
            <person name="Kimura K."/>
            <person name="Kloareg B."/>
            <person name="Kupper F.C."/>
            <person name="Lang D."/>
            <person name="Le Bail A."/>
            <person name="Leblanc C."/>
            <person name="Lerouge P."/>
            <person name="Lohr M."/>
            <person name="Lopez P.J."/>
            <person name="Martens C."/>
            <person name="Maumus F."/>
            <person name="Michel G."/>
            <person name="Miranda-Saavedra D."/>
            <person name="Morales J."/>
            <person name="Moreau H."/>
            <person name="Motomura T."/>
            <person name="Nagasato C."/>
            <person name="Napoli C.A."/>
            <person name="Nelson D.R."/>
            <person name="Nyvall-Collen P."/>
            <person name="Peters A.F."/>
            <person name="Pommier C."/>
            <person name="Potin P."/>
            <person name="Poulain J."/>
            <person name="Quesneville H."/>
            <person name="Read B."/>
            <person name="Rensing S.A."/>
            <person name="Ritter A."/>
            <person name="Rousvoal S."/>
            <person name="Samanta M."/>
            <person name="Samson G."/>
            <person name="Schroeder D.C."/>
            <person name="Segurens B."/>
            <person name="Strittmatter M."/>
            <person name="Tonon T."/>
            <person name="Tregear J.W."/>
            <person name="Valentin K."/>
            <person name="von Dassow P."/>
            <person name="Yamagishi T."/>
            <person name="Van de Peer Y."/>
            <person name="Wincker P."/>
        </authorList>
    </citation>
    <scope>NUCLEOTIDE SEQUENCE [LARGE SCALE GENOMIC DNA]</scope>
    <source>
        <strain evidence="3">Ec32 / CCAP1310/4</strain>
    </source>
</reference>
<feature type="compositionally biased region" description="Acidic residues" evidence="1">
    <location>
        <begin position="28"/>
        <end position="38"/>
    </location>
</feature>
<keyword evidence="3" id="KW-1185">Reference proteome</keyword>
<gene>
    <name evidence="2" type="ORF">Esi_0177_0029</name>
</gene>
<proteinExistence type="predicted"/>
<organism evidence="2 3">
    <name type="scientific">Ectocarpus siliculosus</name>
    <name type="common">Brown alga</name>
    <name type="synonym">Conferva siliculosa</name>
    <dbReference type="NCBI Taxonomy" id="2880"/>
    <lineage>
        <taxon>Eukaryota</taxon>
        <taxon>Sar</taxon>
        <taxon>Stramenopiles</taxon>
        <taxon>Ochrophyta</taxon>
        <taxon>PX clade</taxon>
        <taxon>Phaeophyceae</taxon>
        <taxon>Ectocarpales</taxon>
        <taxon>Ectocarpaceae</taxon>
        <taxon>Ectocarpus</taxon>
    </lineage>
</organism>
<evidence type="ECO:0000313" key="2">
    <source>
        <dbReference type="EMBL" id="CBJ30146.1"/>
    </source>
</evidence>
<dbReference type="EMBL" id="FN649735">
    <property type="protein sequence ID" value="CBJ30146.1"/>
    <property type="molecule type" value="Genomic_DNA"/>
</dbReference>
<evidence type="ECO:0000313" key="3">
    <source>
        <dbReference type="Proteomes" id="UP000002630"/>
    </source>
</evidence>
<feature type="region of interest" description="Disordered" evidence="1">
    <location>
        <begin position="1"/>
        <end position="57"/>
    </location>
</feature>
<accession>D7FN89</accession>
<feature type="compositionally biased region" description="Low complexity" evidence="1">
    <location>
        <begin position="1"/>
        <end position="13"/>
    </location>
</feature>
<dbReference type="AlphaFoldDB" id="D7FN89"/>
<sequence>MEQESECSASSAIRSERSSRHFQSVTQEVDEEEEEDAAGEYTSAGATYGIQIGASQG</sequence>
<dbReference type="Proteomes" id="UP000002630">
    <property type="component" value="Linkage Group LG10"/>
</dbReference>
<dbReference type="EMBL" id="FN648270">
    <property type="protein sequence ID" value="CBJ30146.1"/>
    <property type="molecule type" value="Genomic_DNA"/>
</dbReference>
<protein>
    <submittedName>
        <fullName evidence="2">Uncharacterized protein</fullName>
    </submittedName>
</protein>
<dbReference type="InParanoid" id="D7FN89"/>